<dbReference type="Pfam" id="PF13173">
    <property type="entry name" value="AAA_14"/>
    <property type="match status" value="1"/>
</dbReference>
<feature type="non-terminal residue" evidence="2">
    <location>
        <position position="94"/>
    </location>
</feature>
<accession>A0A2M8FEN6</accession>
<evidence type="ECO:0000259" key="1">
    <source>
        <dbReference type="Pfam" id="PF13173"/>
    </source>
</evidence>
<dbReference type="AlphaFoldDB" id="A0A2M8FEN6"/>
<dbReference type="SUPFAM" id="SSF52540">
    <property type="entry name" value="P-loop containing nucleoside triphosphate hydrolases"/>
    <property type="match status" value="1"/>
</dbReference>
<reference evidence="3" key="1">
    <citation type="submission" date="2017-09" db="EMBL/GenBank/DDBJ databases">
        <title>Depth-based differentiation of microbial function through sediment-hosted aquifers and enrichment of novel symbionts in the deep terrestrial subsurface.</title>
        <authorList>
            <person name="Probst A.J."/>
            <person name="Ladd B."/>
            <person name="Jarett J.K."/>
            <person name="Geller-Mcgrath D.E."/>
            <person name="Sieber C.M.K."/>
            <person name="Emerson J.B."/>
            <person name="Anantharaman K."/>
            <person name="Thomas B.C."/>
            <person name="Malmstrom R."/>
            <person name="Stieglmeier M."/>
            <person name="Klingl A."/>
            <person name="Woyke T."/>
            <person name="Ryan C.M."/>
            <person name="Banfield J.F."/>
        </authorList>
    </citation>
    <scope>NUCLEOTIDE SEQUENCE [LARGE SCALE GENOMIC DNA]</scope>
</reference>
<comment type="caution">
    <text evidence="2">The sequence shown here is derived from an EMBL/GenBank/DDBJ whole genome shotgun (WGS) entry which is preliminary data.</text>
</comment>
<dbReference type="EMBL" id="PFRD01000088">
    <property type="protein sequence ID" value="PJC56052.1"/>
    <property type="molecule type" value="Genomic_DNA"/>
</dbReference>
<sequence length="94" mass="10575">MKITRKQTISTSLAPKRVLIIYGPRRIGKTTMLREYLTTQSNKKILSVIGDDATVRKIFSTERLSTLKEFAAPYDIIAIDEAQYVPSIGLGLKM</sequence>
<name>A0A2M8FEN6_9BACT</name>
<evidence type="ECO:0000313" key="2">
    <source>
        <dbReference type="EMBL" id="PJC56052.1"/>
    </source>
</evidence>
<dbReference type="Gene3D" id="3.40.50.300">
    <property type="entry name" value="P-loop containing nucleotide triphosphate hydrolases"/>
    <property type="match status" value="1"/>
</dbReference>
<gene>
    <name evidence="2" type="ORF">CO026_02385</name>
</gene>
<organism evidence="2 3">
    <name type="scientific">Candidatus Kaiserbacteria bacterium CG_4_9_14_0_2_um_filter_41_32</name>
    <dbReference type="NCBI Taxonomy" id="1974601"/>
    <lineage>
        <taxon>Bacteria</taxon>
        <taxon>Candidatus Kaiseribacteriota</taxon>
    </lineage>
</organism>
<protein>
    <submittedName>
        <fullName evidence="2">AAA family ATPase</fullName>
    </submittedName>
</protein>
<feature type="domain" description="AAA" evidence="1">
    <location>
        <begin position="16"/>
        <end position="93"/>
    </location>
</feature>
<dbReference type="InterPro" id="IPR027417">
    <property type="entry name" value="P-loop_NTPase"/>
</dbReference>
<proteinExistence type="predicted"/>
<evidence type="ECO:0000313" key="3">
    <source>
        <dbReference type="Proteomes" id="UP000230391"/>
    </source>
</evidence>
<dbReference type="Proteomes" id="UP000230391">
    <property type="component" value="Unassembled WGS sequence"/>
</dbReference>
<dbReference type="InterPro" id="IPR041682">
    <property type="entry name" value="AAA_14"/>
</dbReference>